<feature type="transmembrane region" description="Helical" evidence="1">
    <location>
        <begin position="163"/>
        <end position="182"/>
    </location>
</feature>
<dbReference type="EMBL" id="LWDV01000010">
    <property type="protein sequence ID" value="OCL25164.1"/>
    <property type="molecule type" value="Genomic_DNA"/>
</dbReference>
<reference evidence="3" key="1">
    <citation type="submission" date="2016-07" db="EMBL/GenBank/DDBJ databases">
        <authorList>
            <person name="Florea S."/>
            <person name="Webb J.S."/>
            <person name="Jaromczyk J."/>
            <person name="Schardl C.L."/>
        </authorList>
    </citation>
    <scope>NUCLEOTIDE SEQUENCE [LARGE SCALE GENOMIC DNA]</scope>
    <source>
        <strain evidence="3">Z6</strain>
    </source>
</reference>
<dbReference type="OrthoDB" id="9776502at2"/>
<feature type="transmembrane region" description="Helical" evidence="1">
    <location>
        <begin position="60"/>
        <end position="82"/>
    </location>
</feature>
<feature type="transmembrane region" description="Helical" evidence="1">
    <location>
        <begin position="396"/>
        <end position="414"/>
    </location>
</feature>
<accession>A0A1C0A4V1</accession>
<sequence>MNIIKEKFIKRRISEEVKFKLLLLYPISLILSAFVFEHPTEINHGFKNIILSSDLLISDYLGIGGVGATLLNSGILGLFSLLLLKVNKVRLTGISIAAIFTVMGFSMFGKNIFNIIPVIIGVKLYSFYQKEPLSKFIIVALFSTALAPVVSQSILFFGFTSKGILLATLFGIVTGFIISPVASHLLSSHQGFNLYNIGFSAGLIGTLLMSLFRSYGIEYNKQLIWTNQYSKELRIPLLFYFLSMLLIGYLLNKESFKRLKKLWKRSGRIVTDFVTLDTFAVTLLNMGLMGLLYMLILTLIGSPLNGPTVGGLFTIVGFSAFGKHPFNTIPVACGVLLGSVTKIWGLADPGLILALLFSTTLAPITGVFGSLSGLLAGFLHLSVVMNIGYLHGGLNLYNNGFAGGLVAIILFPILDSLKKE</sequence>
<feature type="transmembrane region" description="Helical" evidence="1">
    <location>
        <begin position="89"/>
        <end position="106"/>
    </location>
</feature>
<proteinExistence type="predicted"/>
<dbReference type="RefSeq" id="WP_068718998.1">
    <property type="nucleotide sequence ID" value="NZ_LWDV01000010.1"/>
</dbReference>
<keyword evidence="1" id="KW-0812">Transmembrane</keyword>
<feature type="transmembrane region" description="Helical" evidence="1">
    <location>
        <begin position="21"/>
        <end position="40"/>
    </location>
</feature>
<gene>
    <name evidence="2" type="ORF">U472_12375</name>
</gene>
<name>A0A1C0A4V1_9FIRM</name>
<keyword evidence="3" id="KW-1185">Reference proteome</keyword>
<feature type="transmembrane region" description="Helical" evidence="1">
    <location>
        <begin position="194"/>
        <end position="215"/>
    </location>
</feature>
<keyword evidence="1" id="KW-1133">Transmembrane helix</keyword>
<comment type="caution">
    <text evidence="2">The sequence shown here is derived from an EMBL/GenBank/DDBJ whole genome shotgun (WGS) entry which is preliminary data.</text>
</comment>
<feature type="transmembrane region" description="Helical" evidence="1">
    <location>
        <begin position="273"/>
        <end position="300"/>
    </location>
</feature>
<keyword evidence="1" id="KW-0472">Membrane</keyword>
<dbReference type="Pfam" id="PF07613">
    <property type="entry name" value="DUF1576"/>
    <property type="match status" value="2"/>
</dbReference>
<evidence type="ECO:0000256" key="1">
    <source>
        <dbReference type="SAM" id="Phobius"/>
    </source>
</evidence>
<dbReference type="InterPro" id="IPR011470">
    <property type="entry name" value="DUF1576"/>
</dbReference>
<evidence type="ECO:0008006" key="4">
    <source>
        <dbReference type="Google" id="ProtNLM"/>
    </source>
</evidence>
<feature type="transmembrane region" description="Helical" evidence="1">
    <location>
        <begin position="112"/>
        <end position="129"/>
    </location>
</feature>
<organism evidence="2 3">
    <name type="scientific">Orenia metallireducens</name>
    <dbReference type="NCBI Taxonomy" id="1413210"/>
    <lineage>
        <taxon>Bacteria</taxon>
        <taxon>Bacillati</taxon>
        <taxon>Bacillota</taxon>
        <taxon>Clostridia</taxon>
        <taxon>Halanaerobiales</taxon>
        <taxon>Halobacteroidaceae</taxon>
        <taxon>Orenia</taxon>
    </lineage>
</organism>
<evidence type="ECO:0000313" key="3">
    <source>
        <dbReference type="Proteomes" id="UP000093514"/>
    </source>
</evidence>
<evidence type="ECO:0000313" key="2">
    <source>
        <dbReference type="EMBL" id="OCL25164.1"/>
    </source>
</evidence>
<feature type="transmembrane region" description="Helical" evidence="1">
    <location>
        <begin position="136"/>
        <end position="157"/>
    </location>
</feature>
<dbReference type="AlphaFoldDB" id="A0A1C0A4V1"/>
<reference evidence="2 3" key="2">
    <citation type="submission" date="2016-08" db="EMBL/GenBank/DDBJ databases">
        <title>Orenia metallireducens sp. nov. strain Z6, a Novel Metal-reducing Firmicute from the Deep Subsurface.</title>
        <authorList>
            <person name="Maxim B.I."/>
            <person name="Kenneth K."/>
            <person name="Flynn T.M."/>
            <person name="Oloughlin E.J."/>
            <person name="Locke R.A."/>
            <person name="Weber J.R."/>
            <person name="Egan S.M."/>
            <person name="Mackie R.I."/>
            <person name="Cann I.K."/>
        </authorList>
    </citation>
    <scope>NUCLEOTIDE SEQUENCE [LARGE SCALE GENOMIC DNA]</scope>
    <source>
        <strain evidence="2 3">Z6</strain>
    </source>
</reference>
<protein>
    <recommendedName>
        <fullName evidence="4">DUF1576 domain-containing protein</fullName>
    </recommendedName>
</protein>
<dbReference type="Proteomes" id="UP000093514">
    <property type="component" value="Unassembled WGS sequence"/>
</dbReference>
<feature type="transmembrane region" description="Helical" evidence="1">
    <location>
        <begin position="235"/>
        <end position="252"/>
    </location>
</feature>
<feature type="transmembrane region" description="Helical" evidence="1">
    <location>
        <begin position="350"/>
        <end position="376"/>
    </location>
</feature>